<accession>A0AAD6T7Y2</accession>
<feature type="coiled-coil region" evidence="1">
    <location>
        <begin position="174"/>
        <end position="249"/>
    </location>
</feature>
<sequence length="726" mass="81632">MTDIPGAFPFADNDTDMLPVDTHGRIPRDTTMVDASMQPSHQHNARIGPVITSSAPMDMDSTSGALGPSVRRNIIAINELQEGHRHQHDNRPVKKQAVATARRDELDNLRDETEHMRVDAKTARRQRKKAETELAEVKALLVAAQNERAGWAQRWNTAEADALAWKEGIQANLHNQLQEEVAKSKAQIAAEAAQAVQEAQQGAHRVARATVAAREAELKETIARANAEKEAEKRKFQALEEERNAEYETKMVAFRTRESAQRRGVGQPNDGGAPGTPIHRTELESPATRDQRRVEAVMRDGANHLPIFTVTAPAAGPSSGPSGSGAAPASNPQHIGQGALPVDNDTLARMIAEAVAAAIKKKASPKKKRNVQLGTRARLDTAKKWQQERMSRADDLSWKVRLSSFVLQFRRLNSQQKFIDVVWRHAQSREKADHFDDYDPAPESLMLRAEAGQLGESEAATMSSKFWFGTNWEACVLNSLILDKCVEEIKQRRADDANGWHVQDVTNDYLKALFHGHMVQAQQAWKRNQIRVGEGEEDKDDRVTKWAERRRMRTVGTSRKMNKFELRMTGAKRMILRCAADEDDSGSNMWTWMVEVVSELGHAGMLSEEDRSVIPTAGRSRRAKTVHIIKTCPWRLEKITEYMEYIDEVAAETVSKGSARRDRIREEVRSKTLPPLGLPRSLYDAAWLAQTKARVPDIEEQLQISDKEFQIMDIQMDWPEDEAMET</sequence>
<organism evidence="3 4">
    <name type="scientific">Mycena alexandri</name>
    <dbReference type="NCBI Taxonomy" id="1745969"/>
    <lineage>
        <taxon>Eukaryota</taxon>
        <taxon>Fungi</taxon>
        <taxon>Dikarya</taxon>
        <taxon>Basidiomycota</taxon>
        <taxon>Agaricomycotina</taxon>
        <taxon>Agaricomycetes</taxon>
        <taxon>Agaricomycetidae</taxon>
        <taxon>Agaricales</taxon>
        <taxon>Marasmiineae</taxon>
        <taxon>Mycenaceae</taxon>
        <taxon>Mycena</taxon>
    </lineage>
</organism>
<name>A0AAD6T7Y2_9AGAR</name>
<protein>
    <submittedName>
        <fullName evidence="3">Uncharacterized protein</fullName>
    </submittedName>
</protein>
<gene>
    <name evidence="3" type="ORF">C8F04DRAFT_1177870</name>
</gene>
<evidence type="ECO:0000256" key="2">
    <source>
        <dbReference type="SAM" id="MobiDB-lite"/>
    </source>
</evidence>
<evidence type="ECO:0000313" key="4">
    <source>
        <dbReference type="Proteomes" id="UP001218188"/>
    </source>
</evidence>
<comment type="caution">
    <text evidence="3">The sequence shown here is derived from an EMBL/GenBank/DDBJ whole genome shotgun (WGS) entry which is preliminary data.</text>
</comment>
<evidence type="ECO:0000313" key="3">
    <source>
        <dbReference type="EMBL" id="KAJ7040526.1"/>
    </source>
</evidence>
<feature type="region of interest" description="Disordered" evidence="2">
    <location>
        <begin position="1"/>
        <end position="20"/>
    </location>
</feature>
<feature type="compositionally biased region" description="Low complexity" evidence="2">
    <location>
        <begin position="312"/>
        <end position="330"/>
    </location>
</feature>
<reference evidence="3" key="1">
    <citation type="submission" date="2023-03" db="EMBL/GenBank/DDBJ databases">
        <title>Massive genome expansion in bonnet fungi (Mycena s.s.) driven by repeated elements and novel gene families across ecological guilds.</title>
        <authorList>
            <consortium name="Lawrence Berkeley National Laboratory"/>
            <person name="Harder C.B."/>
            <person name="Miyauchi S."/>
            <person name="Viragh M."/>
            <person name="Kuo A."/>
            <person name="Thoen E."/>
            <person name="Andreopoulos B."/>
            <person name="Lu D."/>
            <person name="Skrede I."/>
            <person name="Drula E."/>
            <person name="Henrissat B."/>
            <person name="Morin E."/>
            <person name="Kohler A."/>
            <person name="Barry K."/>
            <person name="LaButti K."/>
            <person name="Morin E."/>
            <person name="Salamov A."/>
            <person name="Lipzen A."/>
            <person name="Mereny Z."/>
            <person name="Hegedus B."/>
            <person name="Baldrian P."/>
            <person name="Stursova M."/>
            <person name="Weitz H."/>
            <person name="Taylor A."/>
            <person name="Grigoriev I.V."/>
            <person name="Nagy L.G."/>
            <person name="Martin F."/>
            <person name="Kauserud H."/>
        </authorList>
    </citation>
    <scope>NUCLEOTIDE SEQUENCE</scope>
    <source>
        <strain evidence="3">CBHHK200</strain>
    </source>
</reference>
<feature type="region of interest" description="Disordered" evidence="2">
    <location>
        <begin position="257"/>
        <end position="291"/>
    </location>
</feature>
<feature type="coiled-coil region" evidence="1">
    <location>
        <begin position="106"/>
        <end position="147"/>
    </location>
</feature>
<keyword evidence="4" id="KW-1185">Reference proteome</keyword>
<dbReference type="EMBL" id="JARJCM010000021">
    <property type="protein sequence ID" value="KAJ7040526.1"/>
    <property type="molecule type" value="Genomic_DNA"/>
</dbReference>
<feature type="region of interest" description="Disordered" evidence="2">
    <location>
        <begin position="311"/>
        <end position="338"/>
    </location>
</feature>
<dbReference type="AlphaFoldDB" id="A0AAD6T7Y2"/>
<dbReference type="Proteomes" id="UP001218188">
    <property type="component" value="Unassembled WGS sequence"/>
</dbReference>
<evidence type="ECO:0000256" key="1">
    <source>
        <dbReference type="SAM" id="Coils"/>
    </source>
</evidence>
<keyword evidence="1" id="KW-0175">Coiled coil</keyword>
<feature type="compositionally biased region" description="Basic and acidic residues" evidence="2">
    <location>
        <begin position="279"/>
        <end position="291"/>
    </location>
</feature>
<proteinExistence type="predicted"/>